<evidence type="ECO:0000313" key="11">
    <source>
        <dbReference type="Proteomes" id="UP001150538"/>
    </source>
</evidence>
<dbReference type="PROSITE" id="PS50109">
    <property type="entry name" value="HIS_KIN"/>
    <property type="match status" value="1"/>
</dbReference>
<keyword evidence="3 8" id="KW-0547">Nucleotide-binding</keyword>
<keyword evidence="4 8" id="KW-0418">Kinase</keyword>
<gene>
    <name evidence="10" type="primary">PDK2</name>
    <name evidence="10" type="ORF">H4219_003827</name>
</gene>
<dbReference type="GO" id="GO:0005524">
    <property type="term" value="F:ATP binding"/>
    <property type="evidence" value="ECO:0007669"/>
    <property type="project" value="UniProtKB-UniRule"/>
</dbReference>
<evidence type="ECO:0000256" key="1">
    <source>
        <dbReference type="ARBA" id="ARBA00006155"/>
    </source>
</evidence>
<dbReference type="Proteomes" id="UP001150538">
    <property type="component" value="Unassembled WGS sequence"/>
</dbReference>
<evidence type="ECO:0000256" key="4">
    <source>
        <dbReference type="ARBA" id="ARBA00022777"/>
    </source>
</evidence>
<dbReference type="Pfam" id="PF02518">
    <property type="entry name" value="HATPase_c"/>
    <property type="match status" value="1"/>
</dbReference>
<evidence type="ECO:0000313" key="10">
    <source>
        <dbReference type="EMBL" id="KAJ1916381.1"/>
    </source>
</evidence>
<keyword evidence="5 8" id="KW-0067">ATP-binding</keyword>
<sequence length="423" mass="48263">MLSVPKRLTDSIAHYAKFPQTGVSLRQMVEFGQNPNQGTLLKAAQFLHDELPIRLAHRVVELDNLPNNLDKMPSIQRVKRWYIESFNDLVNFPRVPEKMLQYIRIDEEHRNATLQKIPEAKPNHSLSTPEAIRTPNSLPSLSKRYHFKTLSTDFPPEFSEYNKRFVNCIEHIKRRHDSVVSTVAQGINEYKKHIGVNLIDDRAQMFLDRFYLSRIGIRMLIGQQIALNLPKSPPGFVGVIQTNIKLDEVVQEAIDNATFVCEDHYMLLTTPKVTLQCPDNIHFTYVPSHLHHMVFELLKNSLRAVVETYGDEADDYPEIKVVISEGSEDITIKITDEGGGIPRSEIDKVWTYMYTTADAPSVEDSLYKSDFKAPLAGFGYGLPLSRLYARYFGGDLRLVSMEGRGTDAYLHLSRLSNSEEPLA</sequence>
<evidence type="ECO:0000256" key="7">
    <source>
        <dbReference type="ARBA" id="ARBA00048201"/>
    </source>
</evidence>
<protein>
    <recommendedName>
        <fullName evidence="8">Protein-serine/threonine kinase</fullName>
        <ecNumber evidence="8">2.7.11.-</ecNumber>
    </recommendedName>
</protein>
<dbReference type="GO" id="GO:0010906">
    <property type="term" value="P:regulation of glucose metabolic process"/>
    <property type="evidence" value="ECO:0007669"/>
    <property type="project" value="TreeGrafter"/>
</dbReference>
<dbReference type="GO" id="GO:0004740">
    <property type="term" value="F:pyruvate dehydrogenase (acetyl-transferring) kinase activity"/>
    <property type="evidence" value="ECO:0007669"/>
    <property type="project" value="UniProtKB-EC"/>
</dbReference>
<dbReference type="InterPro" id="IPR005467">
    <property type="entry name" value="His_kinase_dom"/>
</dbReference>
<dbReference type="InterPro" id="IPR039028">
    <property type="entry name" value="BCKD/PDK"/>
</dbReference>
<organism evidence="10 11">
    <name type="scientific">Mycoemilia scoparia</name>
    <dbReference type="NCBI Taxonomy" id="417184"/>
    <lineage>
        <taxon>Eukaryota</taxon>
        <taxon>Fungi</taxon>
        <taxon>Fungi incertae sedis</taxon>
        <taxon>Zoopagomycota</taxon>
        <taxon>Kickxellomycotina</taxon>
        <taxon>Kickxellomycetes</taxon>
        <taxon>Kickxellales</taxon>
        <taxon>Kickxellaceae</taxon>
        <taxon>Mycoemilia</taxon>
    </lineage>
</organism>
<dbReference type="EC" id="2.7.11.-" evidence="8"/>
<evidence type="ECO:0000256" key="3">
    <source>
        <dbReference type="ARBA" id="ARBA00022741"/>
    </source>
</evidence>
<keyword evidence="6 8" id="KW-0496">Mitochondrion</keyword>
<dbReference type="SMART" id="SM00387">
    <property type="entry name" value="HATPase_c"/>
    <property type="match status" value="1"/>
</dbReference>
<dbReference type="InterPro" id="IPR018955">
    <property type="entry name" value="BCDHK/PDK_N"/>
</dbReference>
<dbReference type="AlphaFoldDB" id="A0A9W8A340"/>
<evidence type="ECO:0000256" key="6">
    <source>
        <dbReference type="ARBA" id="ARBA00023128"/>
    </source>
</evidence>
<dbReference type="PANTHER" id="PTHR11947">
    <property type="entry name" value="PYRUVATE DEHYDROGENASE KINASE"/>
    <property type="match status" value="1"/>
</dbReference>
<keyword evidence="2 8" id="KW-0808">Transferase</keyword>
<dbReference type="EMBL" id="JANBPU010000105">
    <property type="protein sequence ID" value="KAJ1916381.1"/>
    <property type="molecule type" value="Genomic_DNA"/>
</dbReference>
<evidence type="ECO:0000256" key="8">
    <source>
        <dbReference type="RuleBase" id="RU366032"/>
    </source>
</evidence>
<dbReference type="InterPro" id="IPR036890">
    <property type="entry name" value="HATPase_C_sf"/>
</dbReference>
<dbReference type="InterPro" id="IPR003594">
    <property type="entry name" value="HATPase_dom"/>
</dbReference>
<dbReference type="Gene3D" id="3.30.565.10">
    <property type="entry name" value="Histidine kinase-like ATPase, C-terminal domain"/>
    <property type="match status" value="1"/>
</dbReference>
<dbReference type="CDD" id="cd16929">
    <property type="entry name" value="HATPase_PDK-like"/>
    <property type="match status" value="1"/>
</dbReference>
<dbReference type="PRINTS" id="PR00344">
    <property type="entry name" value="BCTRLSENSOR"/>
</dbReference>
<comment type="caution">
    <text evidence="10">The sequence shown here is derived from an EMBL/GenBank/DDBJ whole genome shotgun (WGS) entry which is preliminary data.</text>
</comment>
<name>A0A9W8A340_9FUNG</name>
<proteinExistence type="inferred from homology"/>
<feature type="domain" description="Histidine kinase" evidence="9">
    <location>
        <begin position="287"/>
        <end position="416"/>
    </location>
</feature>
<dbReference type="Gene3D" id="1.20.140.20">
    <property type="entry name" value="Alpha-ketoacid/pyruvate dehydrogenase kinase, N-terminal domain"/>
    <property type="match status" value="1"/>
</dbReference>
<keyword evidence="11" id="KW-1185">Reference proteome</keyword>
<accession>A0A9W8A340</accession>
<dbReference type="Pfam" id="PF10436">
    <property type="entry name" value="BCDHK_Adom3"/>
    <property type="match status" value="1"/>
</dbReference>
<dbReference type="SUPFAM" id="SSF69012">
    <property type="entry name" value="alpha-ketoacid dehydrogenase kinase, N-terminal domain"/>
    <property type="match status" value="1"/>
</dbReference>
<evidence type="ECO:0000256" key="5">
    <source>
        <dbReference type="ARBA" id="ARBA00022840"/>
    </source>
</evidence>
<dbReference type="InterPro" id="IPR004358">
    <property type="entry name" value="Sig_transdc_His_kin-like_C"/>
</dbReference>
<evidence type="ECO:0000259" key="9">
    <source>
        <dbReference type="PROSITE" id="PS50109"/>
    </source>
</evidence>
<comment type="subcellular location">
    <subcellularLocation>
        <location evidence="8">Mitochondrion matrix</location>
    </subcellularLocation>
</comment>
<dbReference type="InterPro" id="IPR036784">
    <property type="entry name" value="AK/P_DHK_N_sf"/>
</dbReference>
<dbReference type="GO" id="GO:0005759">
    <property type="term" value="C:mitochondrial matrix"/>
    <property type="evidence" value="ECO:0007669"/>
    <property type="project" value="UniProtKB-SubCell"/>
</dbReference>
<comment type="similarity">
    <text evidence="1 8">Belongs to the PDK/BCKDK protein kinase family.</text>
</comment>
<comment type="catalytic activity">
    <reaction evidence="7">
        <text>L-seryl-[pyruvate dehydrogenase E1 alpha subunit] + ATP = O-phospho-L-seryl-[pyruvate dehydrogenase E1 alpha subunit] + ADP + H(+)</text>
        <dbReference type="Rhea" id="RHEA:23052"/>
        <dbReference type="Rhea" id="RHEA-COMP:13689"/>
        <dbReference type="Rhea" id="RHEA-COMP:13690"/>
        <dbReference type="ChEBI" id="CHEBI:15378"/>
        <dbReference type="ChEBI" id="CHEBI:29999"/>
        <dbReference type="ChEBI" id="CHEBI:30616"/>
        <dbReference type="ChEBI" id="CHEBI:83421"/>
        <dbReference type="ChEBI" id="CHEBI:456216"/>
        <dbReference type="EC" id="2.7.11.2"/>
    </reaction>
</comment>
<dbReference type="OrthoDB" id="241648at2759"/>
<reference evidence="10" key="1">
    <citation type="submission" date="2022-07" db="EMBL/GenBank/DDBJ databases">
        <title>Phylogenomic reconstructions and comparative analyses of Kickxellomycotina fungi.</title>
        <authorList>
            <person name="Reynolds N.K."/>
            <person name="Stajich J.E."/>
            <person name="Barry K."/>
            <person name="Grigoriev I.V."/>
            <person name="Crous P."/>
            <person name="Smith M.E."/>
        </authorList>
    </citation>
    <scope>NUCLEOTIDE SEQUENCE</scope>
    <source>
        <strain evidence="10">NBRC 100468</strain>
    </source>
</reference>
<evidence type="ECO:0000256" key="2">
    <source>
        <dbReference type="ARBA" id="ARBA00022679"/>
    </source>
</evidence>
<dbReference type="PANTHER" id="PTHR11947:SF3">
    <property type="entry name" value="[PYRUVATE DEHYDROGENASE (ACETYL-TRANSFERRING)] KINASE, MITOCHONDRIAL"/>
    <property type="match status" value="1"/>
</dbReference>
<dbReference type="SUPFAM" id="SSF55874">
    <property type="entry name" value="ATPase domain of HSP90 chaperone/DNA topoisomerase II/histidine kinase"/>
    <property type="match status" value="1"/>
</dbReference>